<dbReference type="EC" id="3.4.21.89" evidence="4 12"/>
<dbReference type="GO" id="GO:0006465">
    <property type="term" value="P:signal peptide processing"/>
    <property type="evidence" value="ECO:0007669"/>
    <property type="project" value="InterPro"/>
</dbReference>
<keyword evidence="6 12" id="KW-0645">Protease</keyword>
<evidence type="ECO:0000259" key="14">
    <source>
        <dbReference type="Pfam" id="PF10502"/>
    </source>
</evidence>
<keyword evidence="8 12" id="KW-0378">Hydrolase</keyword>
<dbReference type="SUPFAM" id="SSF51306">
    <property type="entry name" value="LexA/Signal peptidase"/>
    <property type="match status" value="1"/>
</dbReference>
<dbReference type="NCBIfam" id="TIGR02227">
    <property type="entry name" value="sigpep_I_bact"/>
    <property type="match status" value="1"/>
</dbReference>
<dbReference type="InterPro" id="IPR019533">
    <property type="entry name" value="Peptidase_S26"/>
</dbReference>
<evidence type="ECO:0000256" key="9">
    <source>
        <dbReference type="ARBA" id="ARBA00022989"/>
    </source>
</evidence>
<protein>
    <recommendedName>
        <fullName evidence="4 12">Signal peptidase I</fullName>
        <ecNumber evidence="4 12">3.4.21.89</ecNumber>
    </recommendedName>
</protein>
<reference evidence="15 16" key="1">
    <citation type="submission" date="2016-10" db="EMBL/GenBank/DDBJ databases">
        <authorList>
            <person name="de Groot N.N."/>
        </authorList>
    </citation>
    <scope>NUCLEOTIDE SEQUENCE [LARGE SCALE GENOMIC DNA]</scope>
    <source>
        <strain evidence="15 16">IBRC-M 10780</strain>
    </source>
</reference>
<evidence type="ECO:0000256" key="12">
    <source>
        <dbReference type="RuleBase" id="RU003993"/>
    </source>
</evidence>
<dbReference type="PROSITE" id="PS00760">
    <property type="entry name" value="SPASE_I_2"/>
    <property type="match status" value="1"/>
</dbReference>
<dbReference type="FunFam" id="2.10.109.10:FF:000008">
    <property type="entry name" value="Signal peptidase I"/>
    <property type="match status" value="1"/>
</dbReference>
<dbReference type="STRING" id="930131.SAMN05216389_10869"/>
<comment type="catalytic activity">
    <reaction evidence="1 12">
        <text>Cleavage of hydrophobic, N-terminal signal or leader sequences from secreted and periplasmic proteins.</text>
        <dbReference type="EC" id="3.4.21.89"/>
    </reaction>
</comment>
<organism evidence="15 16">
    <name type="scientific">Oceanobacillus limi</name>
    <dbReference type="NCBI Taxonomy" id="930131"/>
    <lineage>
        <taxon>Bacteria</taxon>
        <taxon>Bacillati</taxon>
        <taxon>Bacillota</taxon>
        <taxon>Bacilli</taxon>
        <taxon>Bacillales</taxon>
        <taxon>Bacillaceae</taxon>
        <taxon>Oceanobacillus</taxon>
    </lineage>
</organism>
<feature type="transmembrane region" description="Helical" evidence="12">
    <location>
        <begin position="20"/>
        <end position="40"/>
    </location>
</feature>
<dbReference type="Pfam" id="PF10502">
    <property type="entry name" value="Peptidase_S26"/>
    <property type="match status" value="1"/>
</dbReference>
<keyword evidence="5" id="KW-1003">Cell membrane</keyword>
<keyword evidence="9 12" id="KW-1133">Transmembrane helix</keyword>
<dbReference type="AlphaFoldDB" id="A0A1I0D8L0"/>
<evidence type="ECO:0000256" key="10">
    <source>
        <dbReference type="ARBA" id="ARBA00023136"/>
    </source>
</evidence>
<dbReference type="EMBL" id="FOHE01000008">
    <property type="protein sequence ID" value="SET28579.1"/>
    <property type="molecule type" value="Genomic_DNA"/>
</dbReference>
<feature type="active site" evidence="11">
    <location>
        <position position="84"/>
    </location>
</feature>
<dbReference type="Proteomes" id="UP000198618">
    <property type="component" value="Unassembled WGS sequence"/>
</dbReference>
<dbReference type="InterPro" id="IPR019758">
    <property type="entry name" value="Pept_S26A_signal_pept_1_CS"/>
</dbReference>
<evidence type="ECO:0000256" key="8">
    <source>
        <dbReference type="ARBA" id="ARBA00022801"/>
    </source>
</evidence>
<evidence type="ECO:0000313" key="16">
    <source>
        <dbReference type="Proteomes" id="UP000198618"/>
    </source>
</evidence>
<keyword evidence="10 12" id="KW-0472">Membrane</keyword>
<evidence type="ECO:0000256" key="4">
    <source>
        <dbReference type="ARBA" id="ARBA00013208"/>
    </source>
</evidence>
<proteinExistence type="inferred from homology"/>
<name>A0A1I0D8L0_9BACI</name>
<evidence type="ECO:0000256" key="5">
    <source>
        <dbReference type="ARBA" id="ARBA00022475"/>
    </source>
</evidence>
<comment type="similarity">
    <text evidence="3 13">Belongs to the peptidase S26 family.</text>
</comment>
<dbReference type="PANTHER" id="PTHR43390">
    <property type="entry name" value="SIGNAL PEPTIDASE I"/>
    <property type="match status" value="1"/>
</dbReference>
<dbReference type="InterPro" id="IPR036286">
    <property type="entry name" value="LexA/Signal_pep-like_sf"/>
</dbReference>
<sequence length="177" mass="20461">MSFLAKEKKKNEWVEWLKAIIIAVILAFIIRNFLFATSIVEGDSMDPTLENGERVIFNKFVYFIGDPERGDIVIIQRPQKNYVKRVIGLPGEKIEIKDHNLFINDEQYEQPFLTEESKNHTGNFGPIEVPKDSYFVMGDHRAISKDSRNGLGFITEEEIIGKSELIIYPFTDFARTK</sequence>
<feature type="domain" description="Peptidase S26" evidence="14">
    <location>
        <begin position="13"/>
        <end position="167"/>
    </location>
</feature>
<accession>A0A1I0D8L0</accession>
<evidence type="ECO:0000256" key="13">
    <source>
        <dbReference type="RuleBase" id="RU362042"/>
    </source>
</evidence>
<evidence type="ECO:0000256" key="7">
    <source>
        <dbReference type="ARBA" id="ARBA00022692"/>
    </source>
</evidence>
<dbReference type="GO" id="GO:0004252">
    <property type="term" value="F:serine-type endopeptidase activity"/>
    <property type="evidence" value="ECO:0007669"/>
    <property type="project" value="InterPro"/>
</dbReference>
<dbReference type="PRINTS" id="PR00727">
    <property type="entry name" value="LEADERPTASE"/>
</dbReference>
<evidence type="ECO:0000256" key="1">
    <source>
        <dbReference type="ARBA" id="ARBA00000677"/>
    </source>
</evidence>
<dbReference type="GO" id="GO:0009003">
    <property type="term" value="F:signal peptidase activity"/>
    <property type="evidence" value="ECO:0007669"/>
    <property type="project" value="UniProtKB-EC"/>
</dbReference>
<dbReference type="InterPro" id="IPR000223">
    <property type="entry name" value="Pept_S26A_signal_pept_1"/>
</dbReference>
<evidence type="ECO:0000256" key="11">
    <source>
        <dbReference type="PIRSR" id="PIRSR600223-1"/>
    </source>
</evidence>
<evidence type="ECO:0000313" key="15">
    <source>
        <dbReference type="EMBL" id="SET28579.1"/>
    </source>
</evidence>
<dbReference type="PANTHER" id="PTHR43390:SF1">
    <property type="entry name" value="CHLOROPLAST PROCESSING PEPTIDASE"/>
    <property type="match status" value="1"/>
</dbReference>
<feature type="active site" evidence="11">
    <location>
        <position position="44"/>
    </location>
</feature>
<evidence type="ECO:0000256" key="3">
    <source>
        <dbReference type="ARBA" id="ARBA00009370"/>
    </source>
</evidence>
<keyword evidence="16" id="KW-1185">Reference proteome</keyword>
<evidence type="ECO:0000256" key="6">
    <source>
        <dbReference type="ARBA" id="ARBA00022670"/>
    </source>
</evidence>
<keyword evidence="7 12" id="KW-0812">Transmembrane</keyword>
<dbReference type="PROSITE" id="PS00501">
    <property type="entry name" value="SPASE_I_1"/>
    <property type="match status" value="1"/>
</dbReference>
<dbReference type="InterPro" id="IPR019757">
    <property type="entry name" value="Pept_S26A_signal_pept_1_Lys-AS"/>
</dbReference>
<comment type="subcellular location">
    <subcellularLocation>
        <location evidence="2">Cell membrane</location>
        <topology evidence="2">Single-pass type II membrane protein</topology>
    </subcellularLocation>
    <subcellularLocation>
        <location evidence="13">Membrane</location>
        <topology evidence="13">Single-pass type II membrane protein</topology>
    </subcellularLocation>
</comment>
<dbReference type="CDD" id="cd06530">
    <property type="entry name" value="S26_SPase_I"/>
    <property type="match status" value="1"/>
</dbReference>
<dbReference type="InterPro" id="IPR019756">
    <property type="entry name" value="Pept_S26A_signal_pept_1_Ser-AS"/>
</dbReference>
<dbReference type="Gene3D" id="2.10.109.10">
    <property type="entry name" value="Umud Fragment, subunit A"/>
    <property type="match status" value="1"/>
</dbReference>
<dbReference type="GO" id="GO:0005886">
    <property type="term" value="C:plasma membrane"/>
    <property type="evidence" value="ECO:0007669"/>
    <property type="project" value="UniProtKB-SubCell"/>
</dbReference>
<dbReference type="PROSITE" id="PS00761">
    <property type="entry name" value="SPASE_I_3"/>
    <property type="match status" value="1"/>
</dbReference>
<evidence type="ECO:0000256" key="2">
    <source>
        <dbReference type="ARBA" id="ARBA00004401"/>
    </source>
</evidence>
<gene>
    <name evidence="15" type="ORF">SAMN05216389_10869</name>
</gene>